<keyword evidence="7" id="KW-0788">Thiol protease</keyword>
<dbReference type="AlphaFoldDB" id="A0A4Q8L075"/>
<evidence type="ECO:0000259" key="12">
    <source>
        <dbReference type="PROSITE" id="PS50893"/>
    </source>
</evidence>
<dbReference type="PROSITE" id="PS50929">
    <property type="entry name" value="ABC_TM1F"/>
    <property type="match status" value="1"/>
</dbReference>
<sequence>MKKIGRLIYRHLKKNLFILGILLSITGVILGLFVPKVIGQFLDRHFLVDLLDHPIKLIGYLSLFILINVIKVFGNYLICRVGNLAIKEVQVTIYSDLLHSEVSALDHFQSGDIASRLTNDMSAVLNFITVVLPNLFMNVLILLGSIYFLWTISSSLTLMSLLLMPLIALVMVPMGHKLENSYSNYQKGLGEISGHISHKFTHFRLIKAFQGEESELHSMTGAFDRLALSFENIIKYSVVQHSLVSSLMMGLIILMLLVAGMEVTNGVMTIATLTTFVLYMMQLIEPVIDMVSSLNELTEFKAISKRLVELLEQNKEEQPLTELMIQDASIQLKDVHFSYNEDQVLNGLSVEIPAGSHVAVVGPSGAGKSTIFSLLMKFYEDYQGDILIGGHSLSSISAKQVRNMISYIPQDNTLFHGTIRENLIYGKNEAVSEERICFILKELGLNKLVSEMEQGLDTQILENGAGLSEGQKQRLNIARALLLEHPIYLLDEVTASLDSVTEHIISKAIDRLTVGKTRLTIAHRLHTVKGADAILVLDKNGQVSDYGNHQQLLTRSHLYNDFLRNLPNAS</sequence>
<evidence type="ECO:0000256" key="6">
    <source>
        <dbReference type="ARBA" id="ARBA00022741"/>
    </source>
</evidence>
<evidence type="ECO:0000256" key="5">
    <source>
        <dbReference type="ARBA" id="ARBA00022692"/>
    </source>
</evidence>
<evidence type="ECO:0000256" key="7">
    <source>
        <dbReference type="ARBA" id="ARBA00022807"/>
    </source>
</evidence>
<feature type="transmembrane region" description="Helical" evidence="11">
    <location>
        <begin position="16"/>
        <end position="38"/>
    </location>
</feature>
<evidence type="ECO:0000256" key="9">
    <source>
        <dbReference type="ARBA" id="ARBA00022989"/>
    </source>
</evidence>
<dbReference type="GO" id="GO:0016887">
    <property type="term" value="F:ATP hydrolysis activity"/>
    <property type="evidence" value="ECO:0007669"/>
    <property type="project" value="InterPro"/>
</dbReference>
<evidence type="ECO:0000256" key="4">
    <source>
        <dbReference type="ARBA" id="ARBA00022670"/>
    </source>
</evidence>
<keyword evidence="2" id="KW-0813">Transport</keyword>
<evidence type="ECO:0000256" key="2">
    <source>
        <dbReference type="ARBA" id="ARBA00022448"/>
    </source>
</evidence>
<dbReference type="PANTHER" id="PTHR43394">
    <property type="entry name" value="ATP-DEPENDENT PERMEASE MDL1, MITOCHONDRIAL"/>
    <property type="match status" value="1"/>
</dbReference>
<dbReference type="GO" id="GO:0008234">
    <property type="term" value="F:cysteine-type peptidase activity"/>
    <property type="evidence" value="ECO:0007669"/>
    <property type="project" value="UniProtKB-KW"/>
</dbReference>
<dbReference type="RefSeq" id="WP_130555474.1">
    <property type="nucleotide sequence ID" value="NZ_SHGT01000056.1"/>
</dbReference>
<gene>
    <name evidence="14" type="ORF">EXW74_08225</name>
</gene>
<dbReference type="InterPro" id="IPR036640">
    <property type="entry name" value="ABC1_TM_sf"/>
</dbReference>
<organism evidence="14 15">
    <name type="scientific">Streptococcus parasuis</name>
    <dbReference type="NCBI Taxonomy" id="1501662"/>
    <lineage>
        <taxon>Bacteria</taxon>
        <taxon>Bacillati</taxon>
        <taxon>Bacillota</taxon>
        <taxon>Bacilli</taxon>
        <taxon>Lactobacillales</taxon>
        <taxon>Streptococcaceae</taxon>
        <taxon>Streptococcus</taxon>
    </lineage>
</organism>
<proteinExistence type="predicted"/>
<keyword evidence="3" id="KW-1003">Cell membrane</keyword>
<feature type="transmembrane region" description="Helical" evidence="11">
    <location>
        <begin position="243"/>
        <end position="261"/>
    </location>
</feature>
<keyword evidence="10 11" id="KW-0472">Membrane</keyword>
<evidence type="ECO:0000256" key="10">
    <source>
        <dbReference type="ARBA" id="ARBA00023136"/>
    </source>
</evidence>
<dbReference type="CDD" id="cd18551">
    <property type="entry name" value="ABC_6TM_LmrA_like"/>
    <property type="match status" value="1"/>
</dbReference>
<keyword evidence="7" id="KW-0378">Hydrolase</keyword>
<dbReference type="SMART" id="SM00382">
    <property type="entry name" value="AAA"/>
    <property type="match status" value="1"/>
</dbReference>
<dbReference type="OrthoDB" id="9770415at2"/>
<dbReference type="Pfam" id="PF00664">
    <property type="entry name" value="ABC_membrane"/>
    <property type="match status" value="1"/>
</dbReference>
<keyword evidence="4" id="KW-0645">Protease</keyword>
<dbReference type="Proteomes" id="UP000291525">
    <property type="component" value="Unassembled WGS sequence"/>
</dbReference>
<dbReference type="FunFam" id="3.40.50.300:FF:000299">
    <property type="entry name" value="ABC transporter ATP-binding protein/permease"/>
    <property type="match status" value="1"/>
</dbReference>
<evidence type="ECO:0000256" key="3">
    <source>
        <dbReference type="ARBA" id="ARBA00022475"/>
    </source>
</evidence>
<keyword evidence="9 11" id="KW-1133">Transmembrane helix</keyword>
<dbReference type="Pfam" id="PF00005">
    <property type="entry name" value="ABC_tran"/>
    <property type="match status" value="1"/>
</dbReference>
<feature type="domain" description="ABC transmembrane type-1" evidence="13">
    <location>
        <begin position="18"/>
        <end position="299"/>
    </location>
</feature>
<feature type="transmembrane region" description="Helical" evidence="11">
    <location>
        <begin position="124"/>
        <end position="150"/>
    </location>
</feature>
<accession>A0A4Q8L075</accession>
<dbReference type="Gene3D" id="1.20.1560.10">
    <property type="entry name" value="ABC transporter type 1, transmembrane domain"/>
    <property type="match status" value="1"/>
</dbReference>
<keyword evidence="5 11" id="KW-0812">Transmembrane</keyword>
<feature type="transmembrane region" description="Helical" evidence="11">
    <location>
        <begin position="156"/>
        <end position="174"/>
    </location>
</feature>
<feature type="transmembrane region" description="Helical" evidence="11">
    <location>
        <begin position="58"/>
        <end position="78"/>
    </location>
</feature>
<protein>
    <submittedName>
        <fullName evidence="14">ABC transporter ATP-binding protein</fullName>
    </submittedName>
</protein>
<dbReference type="Gene3D" id="3.40.50.300">
    <property type="entry name" value="P-loop containing nucleotide triphosphate hydrolases"/>
    <property type="match status" value="1"/>
</dbReference>
<dbReference type="InterPro" id="IPR003439">
    <property type="entry name" value="ABC_transporter-like_ATP-bd"/>
</dbReference>
<dbReference type="PANTHER" id="PTHR43394:SF1">
    <property type="entry name" value="ATP-BINDING CASSETTE SUB-FAMILY B MEMBER 10, MITOCHONDRIAL"/>
    <property type="match status" value="1"/>
</dbReference>
<dbReference type="PROSITE" id="PS50893">
    <property type="entry name" value="ABC_TRANSPORTER_2"/>
    <property type="match status" value="1"/>
</dbReference>
<dbReference type="SUPFAM" id="SSF52540">
    <property type="entry name" value="P-loop containing nucleoside triphosphate hydrolases"/>
    <property type="match status" value="1"/>
</dbReference>
<evidence type="ECO:0000313" key="15">
    <source>
        <dbReference type="Proteomes" id="UP000291525"/>
    </source>
</evidence>
<dbReference type="InterPro" id="IPR039421">
    <property type="entry name" value="Type_1_exporter"/>
</dbReference>
<keyword evidence="8 14" id="KW-0067">ATP-binding</keyword>
<dbReference type="GO" id="GO:0005524">
    <property type="term" value="F:ATP binding"/>
    <property type="evidence" value="ECO:0007669"/>
    <property type="project" value="UniProtKB-KW"/>
</dbReference>
<dbReference type="InterPro" id="IPR003593">
    <property type="entry name" value="AAA+_ATPase"/>
</dbReference>
<keyword evidence="6" id="KW-0547">Nucleotide-binding</keyword>
<dbReference type="EMBL" id="SHGT01000056">
    <property type="protein sequence ID" value="TAA09246.1"/>
    <property type="molecule type" value="Genomic_DNA"/>
</dbReference>
<dbReference type="GO" id="GO:0006508">
    <property type="term" value="P:proteolysis"/>
    <property type="evidence" value="ECO:0007669"/>
    <property type="project" value="UniProtKB-KW"/>
</dbReference>
<comment type="subcellular location">
    <subcellularLocation>
        <location evidence="1">Cell membrane</location>
        <topology evidence="1">Multi-pass membrane protein</topology>
    </subcellularLocation>
</comment>
<dbReference type="GO" id="GO:0005886">
    <property type="term" value="C:plasma membrane"/>
    <property type="evidence" value="ECO:0007669"/>
    <property type="project" value="UniProtKB-SubCell"/>
</dbReference>
<dbReference type="InterPro" id="IPR011527">
    <property type="entry name" value="ABC1_TM_dom"/>
</dbReference>
<evidence type="ECO:0000259" key="13">
    <source>
        <dbReference type="PROSITE" id="PS50929"/>
    </source>
</evidence>
<reference evidence="14 15" key="1">
    <citation type="submission" date="2019-02" db="EMBL/GenBank/DDBJ databases">
        <title>First genome of the species Streptococcus parasuis.</title>
        <authorList>
            <person name="Stevens M.J.A."/>
            <person name="Stephan R."/>
        </authorList>
    </citation>
    <scope>NUCLEOTIDE SEQUENCE [LARGE SCALE GENOMIC DNA]</scope>
    <source>
        <strain evidence="14 15">4253</strain>
    </source>
</reference>
<name>A0A4Q8L075_9STRE</name>
<comment type="caution">
    <text evidence="14">The sequence shown here is derived from an EMBL/GenBank/DDBJ whole genome shotgun (WGS) entry which is preliminary data.</text>
</comment>
<evidence type="ECO:0000256" key="11">
    <source>
        <dbReference type="SAM" id="Phobius"/>
    </source>
</evidence>
<dbReference type="SUPFAM" id="SSF90123">
    <property type="entry name" value="ABC transporter transmembrane region"/>
    <property type="match status" value="1"/>
</dbReference>
<dbReference type="GO" id="GO:0015421">
    <property type="term" value="F:ABC-type oligopeptide transporter activity"/>
    <property type="evidence" value="ECO:0007669"/>
    <property type="project" value="TreeGrafter"/>
</dbReference>
<dbReference type="InterPro" id="IPR027417">
    <property type="entry name" value="P-loop_NTPase"/>
</dbReference>
<evidence type="ECO:0000313" key="14">
    <source>
        <dbReference type="EMBL" id="TAA09246.1"/>
    </source>
</evidence>
<feature type="domain" description="ABC transporter" evidence="12">
    <location>
        <begin position="330"/>
        <end position="565"/>
    </location>
</feature>
<evidence type="ECO:0000256" key="1">
    <source>
        <dbReference type="ARBA" id="ARBA00004651"/>
    </source>
</evidence>
<evidence type="ECO:0000256" key="8">
    <source>
        <dbReference type="ARBA" id="ARBA00022840"/>
    </source>
</evidence>